<dbReference type="AlphaFoldDB" id="A0A518CZ95"/>
<feature type="transmembrane region" description="Helical" evidence="1">
    <location>
        <begin position="225"/>
        <end position="245"/>
    </location>
</feature>
<proteinExistence type="predicted"/>
<dbReference type="EMBL" id="CP036290">
    <property type="protein sequence ID" value="QDU84546.1"/>
    <property type="molecule type" value="Genomic_DNA"/>
</dbReference>
<keyword evidence="1" id="KW-1133">Transmembrane helix</keyword>
<evidence type="ECO:0000313" key="3">
    <source>
        <dbReference type="Proteomes" id="UP000319342"/>
    </source>
</evidence>
<gene>
    <name evidence="2" type="ORF">Pla163_16570</name>
</gene>
<protein>
    <submittedName>
        <fullName evidence="2">Uncharacterized protein</fullName>
    </submittedName>
</protein>
<sequence length="447" mass="49073">MLTSPSTSASRLALPSDSWVHPSDGPDLDVRARIDGDGVHLTITVNLAFIDENTEFARELVDELHEVELEPLGEDLVDYFSRAVTIEVDGQAIAPSLGDPVRQLRGPKEMVPYNPVYGIRALTLVKLELDYPRPEATGGAGSTDDAGPRSVLFDWHLFADDLAQPIDPPPPMTVRLQLNDGSGDLPLQLTVDEPQYTWHGEVMTFEERLLPVVEPPAPQVVEVPVASAGLGLLALALLVSLPLFAARRSLRLGAALVALGLAGALWGTARVEFETTDESLLTETAAVDAFERLHQNLYTAFDFDDREVVYDALAKSVGGDHLDRTYARVFRSLILENDGGAVTRVEAVRHLDTELESQGFLEEYACEGFTVRSRWQVDGSVTHSNHTHERTQEYAARFAIGETPDGWRILGDEMSEEFVVSAEQIDLRNPLQPPVDTTPPKRPVGEL</sequence>
<name>A0A518CZ95_9BACT</name>
<dbReference type="OrthoDB" id="277040at2"/>
<keyword evidence="1" id="KW-0472">Membrane</keyword>
<keyword evidence="1" id="KW-0812">Transmembrane</keyword>
<dbReference type="Proteomes" id="UP000319342">
    <property type="component" value="Chromosome"/>
</dbReference>
<organism evidence="2 3">
    <name type="scientific">Rohdeia mirabilis</name>
    <dbReference type="NCBI Taxonomy" id="2528008"/>
    <lineage>
        <taxon>Bacteria</taxon>
        <taxon>Pseudomonadati</taxon>
        <taxon>Planctomycetota</taxon>
        <taxon>Planctomycetia</taxon>
        <taxon>Planctomycetia incertae sedis</taxon>
        <taxon>Rohdeia</taxon>
    </lineage>
</organism>
<feature type="transmembrane region" description="Helical" evidence="1">
    <location>
        <begin position="252"/>
        <end position="269"/>
    </location>
</feature>
<keyword evidence="3" id="KW-1185">Reference proteome</keyword>
<reference evidence="2 3" key="1">
    <citation type="submission" date="2019-02" db="EMBL/GenBank/DDBJ databases">
        <title>Deep-cultivation of Planctomycetes and their phenomic and genomic characterization uncovers novel biology.</title>
        <authorList>
            <person name="Wiegand S."/>
            <person name="Jogler M."/>
            <person name="Boedeker C."/>
            <person name="Pinto D."/>
            <person name="Vollmers J."/>
            <person name="Rivas-Marin E."/>
            <person name="Kohn T."/>
            <person name="Peeters S.H."/>
            <person name="Heuer A."/>
            <person name="Rast P."/>
            <person name="Oberbeckmann S."/>
            <person name="Bunk B."/>
            <person name="Jeske O."/>
            <person name="Meyerdierks A."/>
            <person name="Storesund J.E."/>
            <person name="Kallscheuer N."/>
            <person name="Luecker S."/>
            <person name="Lage O.M."/>
            <person name="Pohl T."/>
            <person name="Merkel B.J."/>
            <person name="Hornburger P."/>
            <person name="Mueller R.-W."/>
            <person name="Bruemmer F."/>
            <person name="Labrenz M."/>
            <person name="Spormann A.M."/>
            <person name="Op den Camp H."/>
            <person name="Overmann J."/>
            <person name="Amann R."/>
            <person name="Jetten M.S.M."/>
            <person name="Mascher T."/>
            <person name="Medema M.H."/>
            <person name="Devos D.P."/>
            <person name="Kaster A.-K."/>
            <person name="Ovreas L."/>
            <person name="Rohde M."/>
            <person name="Galperin M.Y."/>
            <person name="Jogler C."/>
        </authorList>
    </citation>
    <scope>NUCLEOTIDE SEQUENCE [LARGE SCALE GENOMIC DNA]</scope>
    <source>
        <strain evidence="2 3">Pla163</strain>
    </source>
</reference>
<evidence type="ECO:0000313" key="2">
    <source>
        <dbReference type="EMBL" id="QDU84546.1"/>
    </source>
</evidence>
<accession>A0A518CZ95</accession>
<dbReference type="RefSeq" id="WP_145186284.1">
    <property type="nucleotide sequence ID" value="NZ_CP036290.1"/>
</dbReference>
<evidence type="ECO:0000256" key="1">
    <source>
        <dbReference type="SAM" id="Phobius"/>
    </source>
</evidence>